<keyword evidence="3" id="KW-0547">Nucleotide-binding</keyword>
<keyword evidence="2" id="KW-0808">Transferase</keyword>
<keyword evidence="1" id="KW-0723">Serine/threonine-protein kinase</keyword>
<dbReference type="PROSITE" id="PS50011">
    <property type="entry name" value="PROTEIN_KINASE_DOM"/>
    <property type="match status" value="1"/>
</dbReference>
<evidence type="ECO:0000256" key="1">
    <source>
        <dbReference type="ARBA" id="ARBA00022527"/>
    </source>
</evidence>
<evidence type="ECO:0000313" key="7">
    <source>
        <dbReference type="EMBL" id="CAD8640177.1"/>
    </source>
</evidence>
<dbReference type="SUPFAM" id="SSF56112">
    <property type="entry name" value="Protein kinase-like (PK-like)"/>
    <property type="match status" value="1"/>
</dbReference>
<evidence type="ECO:0000256" key="5">
    <source>
        <dbReference type="ARBA" id="ARBA00022840"/>
    </source>
</evidence>
<keyword evidence="5" id="KW-0067">ATP-binding</keyword>
<dbReference type="PANTHER" id="PTHR24349">
    <property type="entry name" value="SERINE/THREONINE-PROTEIN KINASE"/>
    <property type="match status" value="1"/>
</dbReference>
<sequence length="595" mass="67198">MEKKKYESDITMDRALIQVHNDVKAGRAVRRLLEFVRNGEWEAVKDFLRSLHLPDTRASADVTDEQLVKLEAIAAKHYDACNIMYRRMGAVLMGKKLFSHAAFNPRSEASYSLQTAFDSKKSRTEGDVHLETLEKQQLAMLKFADLLFQHVVTAPGKDRLGLHGAICDPATSCPPHIAIEIFRQAAEAIAKLHNSNIVHGDIKAENFVLTDAGQVKLIDFGFLLEIDLLNQENFGPADVLNAVYIAPEMREIKQGHRGLGQLLEDGLVTSLGDLLKANDIWMLGQILYFLLCRPREVESSKFFAEEYSWDDQDIVWHIKSGLTADQATQRLVDLGLQSHLTERLRHLLFGKMLVPVQDRCKVAQELAETAAQLGKDMFQRGQAGLLQVVWPYFIPSAGINTHLLREKARGESAPKPGALKPATLFEPDVQYVKVTGGKLHWRVFEVGKGLETDGVELQIGDIIEKIDDKGPKECTTKRSGPYNSEIKLTIKGRGDGGAARELVLRRTRPVKRDAVAPDAERFRLHLVETGFWQRARTDDFDRRSLEGGLNRWRQQYRSEIDIETLIFAWRRRGWISSPAGPDQRATYHPRIRSIA</sequence>
<dbReference type="PROSITE" id="PS00108">
    <property type="entry name" value="PROTEIN_KINASE_ST"/>
    <property type="match status" value="1"/>
</dbReference>
<protein>
    <recommendedName>
        <fullName evidence="6">Protein kinase domain-containing protein</fullName>
    </recommendedName>
</protein>
<dbReference type="GO" id="GO:0005524">
    <property type="term" value="F:ATP binding"/>
    <property type="evidence" value="ECO:0007669"/>
    <property type="project" value="UniProtKB-KW"/>
</dbReference>
<dbReference type="EMBL" id="HBEZ01032158">
    <property type="protein sequence ID" value="CAD8640177.1"/>
    <property type="molecule type" value="Transcribed_RNA"/>
</dbReference>
<dbReference type="InterPro" id="IPR050205">
    <property type="entry name" value="CDPK_Ser/Thr_kinases"/>
</dbReference>
<dbReference type="AlphaFoldDB" id="A0A7S0QI48"/>
<gene>
    <name evidence="7" type="ORF">CCUR1050_LOCUS17861</name>
</gene>
<organism evidence="7">
    <name type="scientific">Cryptomonas curvata</name>
    <dbReference type="NCBI Taxonomy" id="233186"/>
    <lineage>
        <taxon>Eukaryota</taxon>
        <taxon>Cryptophyceae</taxon>
        <taxon>Cryptomonadales</taxon>
        <taxon>Cryptomonadaceae</taxon>
        <taxon>Cryptomonas</taxon>
    </lineage>
</organism>
<dbReference type="InterPro" id="IPR011009">
    <property type="entry name" value="Kinase-like_dom_sf"/>
</dbReference>
<accession>A0A7S0QI48</accession>
<keyword evidence="4" id="KW-0418">Kinase</keyword>
<dbReference type="SMART" id="SM00220">
    <property type="entry name" value="S_TKc"/>
    <property type="match status" value="1"/>
</dbReference>
<dbReference type="Pfam" id="PF00069">
    <property type="entry name" value="Pkinase"/>
    <property type="match status" value="1"/>
</dbReference>
<dbReference type="Gene3D" id="1.10.510.10">
    <property type="entry name" value="Transferase(Phosphotransferase) domain 1"/>
    <property type="match status" value="1"/>
</dbReference>
<proteinExistence type="predicted"/>
<dbReference type="GO" id="GO:0004674">
    <property type="term" value="F:protein serine/threonine kinase activity"/>
    <property type="evidence" value="ECO:0007669"/>
    <property type="project" value="UniProtKB-KW"/>
</dbReference>
<evidence type="ECO:0000256" key="2">
    <source>
        <dbReference type="ARBA" id="ARBA00022679"/>
    </source>
</evidence>
<reference evidence="7" key="1">
    <citation type="submission" date="2021-01" db="EMBL/GenBank/DDBJ databases">
        <authorList>
            <person name="Corre E."/>
            <person name="Pelletier E."/>
            <person name="Niang G."/>
            <person name="Scheremetjew M."/>
            <person name="Finn R."/>
            <person name="Kale V."/>
            <person name="Holt S."/>
            <person name="Cochrane G."/>
            <person name="Meng A."/>
            <person name="Brown T."/>
            <person name="Cohen L."/>
        </authorList>
    </citation>
    <scope>NUCLEOTIDE SEQUENCE</scope>
    <source>
        <strain evidence="7">CCAP979/52</strain>
    </source>
</reference>
<dbReference type="InterPro" id="IPR000719">
    <property type="entry name" value="Prot_kinase_dom"/>
</dbReference>
<dbReference type="InterPro" id="IPR008271">
    <property type="entry name" value="Ser/Thr_kinase_AS"/>
</dbReference>
<feature type="domain" description="Protein kinase" evidence="6">
    <location>
        <begin position="30"/>
        <end position="378"/>
    </location>
</feature>
<name>A0A7S0QI48_9CRYP</name>
<evidence type="ECO:0000256" key="4">
    <source>
        <dbReference type="ARBA" id="ARBA00022777"/>
    </source>
</evidence>
<evidence type="ECO:0000256" key="3">
    <source>
        <dbReference type="ARBA" id="ARBA00022741"/>
    </source>
</evidence>
<evidence type="ECO:0000259" key="6">
    <source>
        <dbReference type="PROSITE" id="PS50011"/>
    </source>
</evidence>